<proteinExistence type="predicted"/>
<comment type="caution">
    <text evidence="3">The sequence shown here is derived from an EMBL/GenBank/DDBJ whole genome shotgun (WGS) entry which is preliminary data.</text>
</comment>
<protein>
    <recommendedName>
        <fullName evidence="2">Peptidase M28 domain-containing protein</fullName>
    </recommendedName>
</protein>
<dbReference type="Proteomes" id="UP000239504">
    <property type="component" value="Unassembled WGS sequence"/>
</dbReference>
<dbReference type="PROSITE" id="PS51257">
    <property type="entry name" value="PROKAR_LIPOPROTEIN"/>
    <property type="match status" value="1"/>
</dbReference>
<dbReference type="InterPro" id="IPR046450">
    <property type="entry name" value="PA_dom_sf"/>
</dbReference>
<dbReference type="RefSeq" id="WP_104831690.1">
    <property type="nucleotide sequence ID" value="NZ_PJCH01000015.1"/>
</dbReference>
<dbReference type="GO" id="GO:0008235">
    <property type="term" value="F:metalloexopeptidase activity"/>
    <property type="evidence" value="ECO:0007669"/>
    <property type="project" value="InterPro"/>
</dbReference>
<dbReference type="CDD" id="cd04820">
    <property type="entry name" value="PA_M28_1_1"/>
    <property type="match status" value="1"/>
</dbReference>
<evidence type="ECO:0000313" key="4">
    <source>
        <dbReference type="Proteomes" id="UP000239504"/>
    </source>
</evidence>
<gene>
    <name evidence="3" type="ORF">CW354_19315</name>
</gene>
<dbReference type="Gene3D" id="3.50.30.30">
    <property type="match status" value="1"/>
</dbReference>
<feature type="signal peptide" evidence="1">
    <location>
        <begin position="1"/>
        <end position="21"/>
    </location>
</feature>
<keyword evidence="1" id="KW-0732">Signal</keyword>
<dbReference type="InterPro" id="IPR007484">
    <property type="entry name" value="Peptidase_M28"/>
</dbReference>
<evidence type="ECO:0000259" key="2">
    <source>
        <dbReference type="Pfam" id="PF04389"/>
    </source>
</evidence>
<evidence type="ECO:0000256" key="1">
    <source>
        <dbReference type="SAM" id="SignalP"/>
    </source>
</evidence>
<sequence>MLSLLTRFSLFAPLVLLVACASVEPAAFSPEIEAAVAAAETAGDDAARLRADIAWLADDAREGREAGAQGYVQAAQYVAARMASLGLQPGVDGGWFQEVPFVSGTQIGDASAFSITGPDGETVDLAYLDDFRIFPSLAAPSFDIENAEAVFVGYGVHAPEFGYDDYEGVDADGKVVVYFSGAPDIFDTESRAHFKSNALKMQTASERGAVGVISLYTAETEKSYPWERFIAHPDYASMTWIGPDGRPDISGPTIKARAVAHPDAAPLLFEGAAHSYAESRAAADGEGAPVGSFDLAATVSLASAMEMERVTSPNVAGLIPGADPELKDEYVILTAHLDHIGVNEKLIADGEDGINNGAMDNATGVATLLQVAADFMAGEAPARSVMIVAVTAEEKGLLGADYFAHFPPIGDGEMVANVNLDMPVMLHDFTDVIAFGAERSSIGPVMEAALEAEGVKLTPDPIPELGVFTRSDHYAFVKQGVPSIFLWTGFDNGGEEMFWEFYKNHYHRPSDDISQPIRYDALARFADVNFVIADALANAPDRPTWNEGDFFGDLFGKE</sequence>
<dbReference type="AlphaFoldDB" id="A0A2S7K215"/>
<dbReference type="Pfam" id="PF04389">
    <property type="entry name" value="Peptidase_M28"/>
    <property type="match status" value="1"/>
</dbReference>
<dbReference type="SUPFAM" id="SSF52025">
    <property type="entry name" value="PA domain"/>
    <property type="match status" value="1"/>
</dbReference>
<feature type="chain" id="PRO_5015416832" description="Peptidase M28 domain-containing protein" evidence="1">
    <location>
        <begin position="22"/>
        <end position="558"/>
    </location>
</feature>
<name>A0A2S7K215_9PROT</name>
<keyword evidence="4" id="KW-1185">Reference proteome</keyword>
<organism evidence="3 4">
    <name type="scientific">Hyphococcus luteus</name>
    <dbReference type="NCBI Taxonomy" id="2058213"/>
    <lineage>
        <taxon>Bacteria</taxon>
        <taxon>Pseudomonadati</taxon>
        <taxon>Pseudomonadota</taxon>
        <taxon>Alphaproteobacteria</taxon>
        <taxon>Parvularculales</taxon>
        <taxon>Parvularculaceae</taxon>
        <taxon>Hyphococcus</taxon>
    </lineage>
</organism>
<dbReference type="GO" id="GO:0006508">
    <property type="term" value="P:proteolysis"/>
    <property type="evidence" value="ECO:0007669"/>
    <property type="project" value="InterPro"/>
</dbReference>
<reference evidence="3 4" key="1">
    <citation type="submission" date="2017-12" db="EMBL/GenBank/DDBJ databases">
        <authorList>
            <person name="Hurst M.R.H."/>
        </authorList>
    </citation>
    <scope>NUCLEOTIDE SEQUENCE [LARGE SCALE GENOMIC DNA]</scope>
    <source>
        <strain evidence="3 4">SY-3-19</strain>
    </source>
</reference>
<dbReference type="SUPFAM" id="SSF53187">
    <property type="entry name" value="Zn-dependent exopeptidases"/>
    <property type="match status" value="1"/>
</dbReference>
<dbReference type="PANTHER" id="PTHR12147:SF26">
    <property type="entry name" value="PEPTIDASE M28 DOMAIN-CONTAINING PROTEIN"/>
    <property type="match status" value="1"/>
</dbReference>
<evidence type="ECO:0000313" key="3">
    <source>
        <dbReference type="EMBL" id="PQA86478.1"/>
    </source>
</evidence>
<accession>A0A2S7K215</accession>
<dbReference type="PANTHER" id="PTHR12147">
    <property type="entry name" value="METALLOPEPTIDASE M28 FAMILY MEMBER"/>
    <property type="match status" value="1"/>
</dbReference>
<dbReference type="OrthoDB" id="9778250at2"/>
<dbReference type="InterPro" id="IPR045175">
    <property type="entry name" value="M28_fam"/>
</dbReference>
<dbReference type="Gene3D" id="3.40.630.10">
    <property type="entry name" value="Zn peptidases"/>
    <property type="match status" value="1"/>
</dbReference>
<dbReference type="EMBL" id="PJCH01000015">
    <property type="protein sequence ID" value="PQA86478.1"/>
    <property type="molecule type" value="Genomic_DNA"/>
</dbReference>
<feature type="domain" description="Peptidase M28" evidence="2">
    <location>
        <begin position="314"/>
        <end position="529"/>
    </location>
</feature>